<protein>
    <submittedName>
        <fullName evidence="2">Transposase</fullName>
    </submittedName>
</protein>
<reference evidence="2" key="1">
    <citation type="submission" date="2016-11" db="UniProtKB">
        <authorList>
            <consortium name="WormBaseParasite"/>
        </authorList>
    </citation>
    <scope>IDENTIFICATION</scope>
</reference>
<proteinExistence type="predicted"/>
<dbReference type="GO" id="GO:0003676">
    <property type="term" value="F:nucleic acid binding"/>
    <property type="evidence" value="ECO:0007669"/>
    <property type="project" value="InterPro"/>
</dbReference>
<dbReference type="WBParaSite" id="Hba_09553">
    <property type="protein sequence ID" value="Hba_09553"/>
    <property type="gene ID" value="Hba_09553"/>
</dbReference>
<organism evidence="1 2">
    <name type="scientific">Heterorhabditis bacteriophora</name>
    <name type="common">Entomopathogenic nematode worm</name>
    <dbReference type="NCBI Taxonomy" id="37862"/>
    <lineage>
        <taxon>Eukaryota</taxon>
        <taxon>Metazoa</taxon>
        <taxon>Ecdysozoa</taxon>
        <taxon>Nematoda</taxon>
        <taxon>Chromadorea</taxon>
        <taxon>Rhabditida</taxon>
        <taxon>Rhabditina</taxon>
        <taxon>Rhabditomorpha</taxon>
        <taxon>Strongyloidea</taxon>
        <taxon>Heterorhabditidae</taxon>
        <taxon>Heterorhabditis</taxon>
    </lineage>
</organism>
<name>A0A1I7WWT0_HETBA</name>
<keyword evidence="1" id="KW-1185">Reference proteome</keyword>
<dbReference type="Gene3D" id="3.30.420.10">
    <property type="entry name" value="Ribonuclease H-like superfamily/Ribonuclease H"/>
    <property type="match status" value="1"/>
</dbReference>
<sequence length="110" mass="12819">MAKRLWPGHTITAESYCRDIEEMHRKLVQMDPALINRHGPIHLQDNCVKRKNMVGFRSKAASDALIDRYFRRLGVLPFLASYLFNISECLPPLQLPSDRPMDAFLDDFWT</sequence>
<dbReference type="Proteomes" id="UP000095283">
    <property type="component" value="Unplaced"/>
</dbReference>
<dbReference type="AlphaFoldDB" id="A0A1I7WWT0"/>
<accession>A0A1I7WWT0</accession>
<evidence type="ECO:0000313" key="1">
    <source>
        <dbReference type="Proteomes" id="UP000095283"/>
    </source>
</evidence>
<dbReference type="InterPro" id="IPR036397">
    <property type="entry name" value="RNaseH_sf"/>
</dbReference>
<evidence type="ECO:0000313" key="2">
    <source>
        <dbReference type="WBParaSite" id="Hba_09553"/>
    </source>
</evidence>